<dbReference type="GO" id="GO:0016301">
    <property type="term" value="F:kinase activity"/>
    <property type="evidence" value="ECO:0007669"/>
    <property type="project" value="UniProtKB-KW"/>
</dbReference>
<reference evidence="1 2" key="2">
    <citation type="submission" date="2020-02" db="EMBL/GenBank/DDBJ databases">
        <title>Genome sequences of Thiorhodococcus mannitoliphagus and Thiorhodococcus minor, purple sulfur photosynthetic bacteria in the gammaproteobacterial family, Chromatiaceae.</title>
        <authorList>
            <person name="Aviles F.A."/>
            <person name="Meyer T.E."/>
            <person name="Kyndt J.A."/>
        </authorList>
    </citation>
    <scope>NUCLEOTIDE SEQUENCE [LARGE SCALE GENOMIC DNA]</scope>
    <source>
        <strain evidence="1 2">DSM 18266</strain>
    </source>
</reference>
<keyword evidence="2" id="KW-1185">Reference proteome</keyword>
<dbReference type="Proteomes" id="UP000471640">
    <property type="component" value="Unassembled WGS sequence"/>
</dbReference>
<dbReference type="EMBL" id="JAAIJR010000015">
    <property type="protein sequence ID" value="NEX19763.1"/>
    <property type="molecule type" value="Genomic_DNA"/>
</dbReference>
<dbReference type="AlphaFoldDB" id="A0A6P1DRG3"/>
<evidence type="ECO:0000313" key="1">
    <source>
        <dbReference type="EMBL" id="NEX19763.1"/>
    </source>
</evidence>
<dbReference type="Gene3D" id="1.10.1070.20">
    <property type="match status" value="1"/>
</dbReference>
<reference evidence="2" key="1">
    <citation type="journal article" date="2020" name="Microbiol. Resour. Announc.">
        <title>Draft Genome Sequences of Thiorhodococcus mannitoliphagus and Thiorhodococcus minor, Purple Sulfur Photosynthetic Bacteria in the Gammaproteobacterial Family Chromatiaceae.</title>
        <authorList>
            <person name="Aviles F.A."/>
            <person name="Meyer T.E."/>
            <person name="Kyndt J.A."/>
        </authorList>
    </citation>
    <scope>NUCLEOTIDE SEQUENCE [LARGE SCALE GENOMIC DNA]</scope>
    <source>
        <strain evidence="2">DSM 18266</strain>
    </source>
</reference>
<evidence type="ECO:0000313" key="2">
    <source>
        <dbReference type="Proteomes" id="UP000471640"/>
    </source>
</evidence>
<keyword evidence="1" id="KW-0418">Kinase</keyword>
<keyword evidence="1" id="KW-0808">Transferase</keyword>
<sequence>MAFPVRIIDTGVPELLEQLGTKKKSWVRLDDCRYLFKIGRPGTGENWAEVIAARLASMLGIPHADYELAVRGNEKGVLSPLIVPEGGRLIAGNELLAKIHPEYRVHEVRQVSDHTLRRIHGLLTHPAIGFPPDWRPPSDSIMTAYDLFLGYLLLDAWIANQDRHHENWGVIYHQRRIYLSPSFDHAASMGQNETDCNREERLTTRDRGRHISTYVIRARSAIYERQDSAKPLKTVELFDKAASRSPAAAQTWLGQLERIGTQDIAALFAQLQESEASQIAKTFAMRLLELNRERLLKSLTP</sequence>
<accession>A0A6P1DRG3</accession>
<gene>
    <name evidence="1" type="ORF">G3480_05445</name>
</gene>
<organism evidence="1 2">
    <name type="scientific">Thiorhodococcus mannitoliphagus</name>
    <dbReference type="NCBI Taxonomy" id="329406"/>
    <lineage>
        <taxon>Bacteria</taxon>
        <taxon>Pseudomonadati</taxon>
        <taxon>Pseudomonadota</taxon>
        <taxon>Gammaproteobacteria</taxon>
        <taxon>Chromatiales</taxon>
        <taxon>Chromatiaceae</taxon>
        <taxon>Thiorhodococcus</taxon>
    </lineage>
</organism>
<comment type="caution">
    <text evidence="1">The sequence shown here is derived from an EMBL/GenBank/DDBJ whole genome shotgun (WGS) entry which is preliminary data.</text>
</comment>
<name>A0A6P1DRG3_9GAMM</name>
<protein>
    <submittedName>
        <fullName evidence="1">Phosphatidylinositol kinase</fullName>
    </submittedName>
</protein>
<proteinExistence type="predicted"/>
<dbReference type="RefSeq" id="WP_164652664.1">
    <property type="nucleotide sequence ID" value="NZ_JAAIJR010000015.1"/>
</dbReference>